<evidence type="ECO:0000256" key="1">
    <source>
        <dbReference type="SAM" id="SignalP"/>
    </source>
</evidence>
<dbReference type="Proteomes" id="UP000178606">
    <property type="component" value="Unassembled WGS sequence"/>
</dbReference>
<evidence type="ECO:0000313" key="2">
    <source>
        <dbReference type="EMBL" id="OGG46605.1"/>
    </source>
</evidence>
<reference evidence="2 3" key="1">
    <citation type="journal article" date="2016" name="Nat. Commun.">
        <title>Thousands of microbial genomes shed light on interconnected biogeochemical processes in an aquifer system.</title>
        <authorList>
            <person name="Anantharaman K."/>
            <person name="Brown C.T."/>
            <person name="Hug L.A."/>
            <person name="Sharon I."/>
            <person name="Castelle C.J."/>
            <person name="Probst A.J."/>
            <person name="Thomas B.C."/>
            <person name="Singh A."/>
            <person name="Wilkins M.J."/>
            <person name="Karaoz U."/>
            <person name="Brodie E.L."/>
            <person name="Williams K.H."/>
            <person name="Hubbard S.S."/>
            <person name="Banfield J.F."/>
        </authorList>
    </citation>
    <scope>NUCLEOTIDE SEQUENCE [LARGE SCALE GENOMIC DNA]</scope>
    <source>
        <strain evidence="3">RIFCSPLOWO2_12_FULL_64_10</strain>
    </source>
</reference>
<proteinExistence type="predicted"/>
<evidence type="ECO:0000313" key="3">
    <source>
        <dbReference type="Proteomes" id="UP000178606"/>
    </source>
</evidence>
<comment type="caution">
    <text evidence="2">The sequence shown here is derived from an EMBL/GenBank/DDBJ whole genome shotgun (WGS) entry which is preliminary data.</text>
</comment>
<gene>
    <name evidence="2" type="ORF">A3F84_00610</name>
</gene>
<keyword evidence="1" id="KW-0732">Signal</keyword>
<organism evidence="2 3">
    <name type="scientific">Handelsmanbacteria sp. (strain RIFCSPLOWO2_12_FULL_64_10)</name>
    <dbReference type="NCBI Taxonomy" id="1817868"/>
    <lineage>
        <taxon>Bacteria</taxon>
        <taxon>Candidatus Handelsmaniibacteriota</taxon>
    </lineage>
</organism>
<dbReference type="AlphaFoldDB" id="A0A1F6CBK5"/>
<sequence length="420" mass="47372">MRRQTIVKLIVLSCLMPTASVTVWGGEVSLHGFAQVNYAMRVATGLPAGWPARERDFLLGEERFQLECARTSAASGFSTRVDLFHDAVDGGARLNLREAYLDLSVRRLDLRVGRQIITWGAGDLEFINDVFPKDWGAFLSGAPMEYLKIGVDALNLNAHARSFSIQAIVLPFFAPDNTPTADRFVFFNPFPPRTLTETVKPSPRRTNVEAAFRLYGTHRGYDLALYAYRGFLRSPGARFDPAAGKATFFYPKLGVYGASLQGAFLKGLLSLEGGLYDSREDREGTDSSVENSHLRFLAGYQKAFGANFTLGLQYYGERMLRYDAYRRTLPAGFPIRDETRSYLTARLTQLLKYQTVRVSLFIFYSPTEEDHYIIPEVRYSFSDDLWGAIGGNLFGGKYDTSFFGQFNKNDNVYLTMRYSF</sequence>
<protein>
    <recommendedName>
        <fullName evidence="4">DUF1302 domain-containing protein</fullName>
    </recommendedName>
</protein>
<dbReference type="EMBL" id="MFKF01000297">
    <property type="protein sequence ID" value="OGG46605.1"/>
    <property type="molecule type" value="Genomic_DNA"/>
</dbReference>
<feature type="chain" id="PRO_5009523294" description="DUF1302 domain-containing protein" evidence="1">
    <location>
        <begin position="20"/>
        <end position="420"/>
    </location>
</feature>
<feature type="signal peptide" evidence="1">
    <location>
        <begin position="1"/>
        <end position="19"/>
    </location>
</feature>
<evidence type="ECO:0008006" key="4">
    <source>
        <dbReference type="Google" id="ProtNLM"/>
    </source>
</evidence>
<name>A0A1F6CBK5_HANXR</name>
<accession>A0A1F6CBK5</accession>